<dbReference type="Gene3D" id="4.10.320.10">
    <property type="entry name" value="E3-binding domain"/>
    <property type="match status" value="3"/>
</dbReference>
<dbReference type="InterPro" id="IPR000089">
    <property type="entry name" value="Biotin_lipoyl"/>
</dbReference>
<accession>A0A4U0YJH8</accession>
<keyword evidence="4" id="KW-0808">Transferase</keyword>
<dbReference type="GO" id="GO:0045254">
    <property type="term" value="C:pyruvate dehydrogenase complex"/>
    <property type="evidence" value="ECO:0007669"/>
    <property type="project" value="InterPro"/>
</dbReference>
<dbReference type="PROSITE" id="PS50968">
    <property type="entry name" value="BIOTINYL_LIPOYL"/>
    <property type="match status" value="1"/>
</dbReference>
<comment type="caution">
    <text evidence="8">The sequence shown here is derived from an EMBL/GenBank/DDBJ whole genome shotgun (WGS) entry which is preliminary data.</text>
</comment>
<dbReference type="EMBL" id="SWAV01000002">
    <property type="protein sequence ID" value="TKA92220.1"/>
    <property type="molecule type" value="Genomic_DNA"/>
</dbReference>
<evidence type="ECO:0000256" key="4">
    <source>
        <dbReference type="RuleBase" id="RU003423"/>
    </source>
</evidence>
<keyword evidence="4" id="KW-0012">Acyltransferase</keyword>
<dbReference type="Proteomes" id="UP000305198">
    <property type="component" value="Unassembled WGS sequence"/>
</dbReference>
<evidence type="ECO:0000256" key="2">
    <source>
        <dbReference type="ARBA" id="ARBA00007317"/>
    </source>
</evidence>
<dbReference type="PROSITE" id="PS51826">
    <property type="entry name" value="PSBD"/>
    <property type="match status" value="3"/>
</dbReference>
<dbReference type="GO" id="GO:0006086">
    <property type="term" value="P:pyruvate decarboxylation to acetyl-CoA"/>
    <property type="evidence" value="ECO:0007669"/>
    <property type="project" value="InterPro"/>
</dbReference>
<feature type="domain" description="Peripheral subunit-binding (PSBD)" evidence="7">
    <location>
        <begin position="287"/>
        <end position="324"/>
    </location>
</feature>
<feature type="compositionally biased region" description="Pro residues" evidence="5">
    <location>
        <begin position="128"/>
        <end position="138"/>
    </location>
</feature>
<feature type="region of interest" description="Disordered" evidence="5">
    <location>
        <begin position="104"/>
        <end position="149"/>
    </location>
</feature>
<name>A0A4U0YJH8_9GAMM</name>
<reference evidence="8 9" key="1">
    <citation type="submission" date="2019-04" db="EMBL/GenBank/DDBJ databases">
        <title>Crypto-aerobic microbial life in anoxic (sulfidic) marine sediments.</title>
        <authorList>
            <person name="Bhattacharya S."/>
            <person name="Roy C."/>
            <person name="Mondal N."/>
            <person name="Sarkar J."/>
            <person name="Mandal S."/>
            <person name="Rameez M.J."/>
            <person name="Ghosh W."/>
        </authorList>
    </citation>
    <scope>NUCLEOTIDE SEQUENCE [LARGE SCALE GENOMIC DNA]</scope>
    <source>
        <strain evidence="8 9">SBBB</strain>
    </source>
</reference>
<dbReference type="AlphaFoldDB" id="A0A4U0YJH8"/>
<sequence>MSDITPIRMPQWGLEMTEGTLSNWHVSVGDSVSKGTEIADIETAKIVNALEAGQDMAGVVRRLVVNIGDTLPVGGLLAVVADPAVDDAEIDAFVAAETGEAPAPAAAPAAAAPPPEPEAVPALVPAATPAPVPAPQAPAAPQQPALSAEEHARIAETNKTVKASPVALRLANRHGIALSGLQGTGRHGRISVEDLAQQAGLTLEQTETPLPAADAQALAQTNATVKASPVALRLANRHGIDLRSIKGTGRHGRVSVENLDALLQPAPASASAPASEESSSDNDAVFRAGPAARRLAAELGFDLASLVPSGPRDVVLKDDVREAFRSALQGMTGESPAADEHELIPLTPMRKAIANSLTQSKQTVPHFYLTVDLQMDALLALREKMNSRLAANQKKLSVNDFVMRATALALAEVPDANVHYTEQGIKRFHNAHLCLAVAIEGGLVTPVICNANQKGVHALAREGAELAQKARVRGLKAEQLSGGTFTVSNLGMFGIRQFDAVINPPQGGILAVGAMRRECFEQEAGGVEFRTVMTVTMSCDHRVIDGAVGATFLKALRELVENPYSLIG</sequence>
<dbReference type="InterPro" id="IPR004167">
    <property type="entry name" value="PSBD"/>
</dbReference>
<comment type="similarity">
    <text evidence="2 4">Belongs to the 2-oxoacid dehydrogenase family.</text>
</comment>
<dbReference type="PANTHER" id="PTHR23151:SF75">
    <property type="entry name" value="DIHYDROLIPOYLLYSINE-RESIDUE ACETYLTRANSFERASE COMPONENT 5 OF PYRUVATE DEHYDROGENASE COMPLEX, CHLOROPLASTIC"/>
    <property type="match status" value="1"/>
</dbReference>
<proteinExistence type="inferred from homology"/>
<evidence type="ECO:0000256" key="3">
    <source>
        <dbReference type="ARBA" id="ARBA00022823"/>
    </source>
</evidence>
<dbReference type="InterPro" id="IPR001078">
    <property type="entry name" value="2-oxoacid_DH_actylTfrase"/>
</dbReference>
<dbReference type="RefSeq" id="WP_136869189.1">
    <property type="nucleotide sequence ID" value="NZ_SWAV01000002.1"/>
</dbReference>
<dbReference type="InterPro" id="IPR045257">
    <property type="entry name" value="E2/Pdx1"/>
</dbReference>
<dbReference type="GO" id="GO:0016746">
    <property type="term" value="F:acyltransferase activity"/>
    <property type="evidence" value="ECO:0007669"/>
    <property type="project" value="UniProtKB-KW"/>
</dbReference>
<dbReference type="Gene3D" id="2.40.50.100">
    <property type="match status" value="1"/>
</dbReference>
<feature type="domain" description="Lipoyl-binding" evidence="6">
    <location>
        <begin position="4"/>
        <end position="81"/>
    </location>
</feature>
<dbReference type="InterPro" id="IPR011053">
    <property type="entry name" value="Single_hybrid_motif"/>
</dbReference>
<dbReference type="SUPFAM" id="SSF51230">
    <property type="entry name" value="Single hybrid motif"/>
    <property type="match status" value="1"/>
</dbReference>
<dbReference type="Pfam" id="PF00198">
    <property type="entry name" value="2-oxoacid_dh"/>
    <property type="match status" value="1"/>
</dbReference>
<evidence type="ECO:0000256" key="1">
    <source>
        <dbReference type="ARBA" id="ARBA00001938"/>
    </source>
</evidence>
<dbReference type="EC" id="2.3.1.-" evidence="4"/>
<dbReference type="PANTHER" id="PTHR23151">
    <property type="entry name" value="DIHYDROLIPOAMIDE ACETYL/SUCCINYL-TRANSFERASE-RELATED"/>
    <property type="match status" value="1"/>
</dbReference>
<feature type="domain" description="Peripheral subunit-binding (PSBD)" evidence="7">
    <location>
        <begin position="226"/>
        <end position="263"/>
    </location>
</feature>
<evidence type="ECO:0000259" key="6">
    <source>
        <dbReference type="PROSITE" id="PS50968"/>
    </source>
</evidence>
<feature type="domain" description="Peripheral subunit-binding (PSBD)" evidence="7">
    <location>
        <begin position="162"/>
        <end position="199"/>
    </location>
</feature>
<dbReference type="SUPFAM" id="SSF52777">
    <property type="entry name" value="CoA-dependent acyltransferases"/>
    <property type="match status" value="1"/>
</dbReference>
<dbReference type="CDD" id="cd06849">
    <property type="entry name" value="lipoyl_domain"/>
    <property type="match status" value="1"/>
</dbReference>
<evidence type="ECO:0000259" key="7">
    <source>
        <dbReference type="PROSITE" id="PS51826"/>
    </source>
</evidence>
<evidence type="ECO:0000313" key="8">
    <source>
        <dbReference type="EMBL" id="TKA92220.1"/>
    </source>
</evidence>
<dbReference type="InterPro" id="IPR036625">
    <property type="entry name" value="E3-bd_dom_sf"/>
</dbReference>
<protein>
    <recommendedName>
        <fullName evidence="4">Dihydrolipoamide acetyltransferase component of pyruvate dehydrogenase complex</fullName>
        <ecNumber evidence="4">2.3.1.-</ecNumber>
    </recommendedName>
</protein>
<gene>
    <name evidence="8" type="ORF">FA869_07450</name>
</gene>
<dbReference type="Pfam" id="PF00364">
    <property type="entry name" value="Biotin_lipoyl"/>
    <property type="match status" value="1"/>
</dbReference>
<keyword evidence="3 4" id="KW-0450">Lipoyl</keyword>
<dbReference type="SUPFAM" id="SSF47005">
    <property type="entry name" value="Peripheral subunit-binding domain of 2-oxo acid dehydrogenase complex"/>
    <property type="match status" value="3"/>
</dbReference>
<dbReference type="Pfam" id="PF02817">
    <property type="entry name" value="E3_binding"/>
    <property type="match status" value="3"/>
</dbReference>
<dbReference type="Gene3D" id="3.30.559.10">
    <property type="entry name" value="Chloramphenicol acetyltransferase-like domain"/>
    <property type="match status" value="1"/>
</dbReference>
<evidence type="ECO:0000256" key="5">
    <source>
        <dbReference type="SAM" id="MobiDB-lite"/>
    </source>
</evidence>
<comment type="cofactor">
    <cofactor evidence="1 4">
        <name>(R)-lipoate</name>
        <dbReference type="ChEBI" id="CHEBI:83088"/>
    </cofactor>
</comment>
<dbReference type="InterPro" id="IPR023213">
    <property type="entry name" value="CAT-like_dom_sf"/>
</dbReference>
<organism evidence="8 9">
    <name type="scientific">Halopseudomonas bauzanensis</name>
    <dbReference type="NCBI Taxonomy" id="653930"/>
    <lineage>
        <taxon>Bacteria</taxon>
        <taxon>Pseudomonadati</taxon>
        <taxon>Pseudomonadota</taxon>
        <taxon>Gammaproteobacteria</taxon>
        <taxon>Pseudomonadales</taxon>
        <taxon>Pseudomonadaceae</taxon>
        <taxon>Halopseudomonas</taxon>
    </lineage>
</organism>
<evidence type="ECO:0000313" key="9">
    <source>
        <dbReference type="Proteomes" id="UP000305198"/>
    </source>
</evidence>